<sequence length="491" mass="52254">MNATQPRVRMPDALVILFFILLAAGLAAWWVPAGQFTTESVERIIDGEPQTREVIVPSSFQYAPDDAFQRPIFAEGGDMGIANAPFEGMVSGSKWGSAIGVIAFILVVGGAFGIILQTRSIEHGILALIQRTQKLNQVFLITMFVLFSLGGAIFGMGEEAIAFCLVLLPVLRTLGYDAITTVLITYVATQIGFATSWMNPFSVAIAQGIAEVPLLSGAGYRGILWVIFTGFGLAYTLRYAARIRQPMTANASANESTNAPADSEPKSPYTHLDTLILLTFLIGLVWVIWGVTTRAYYIPELATQFLVIGVVCGLWAIIGKRMTANDAAEAFKQGAKDLLPAALIVGFAKGLVLLLGGDDPTSPSVLNTILHHAGNGIGEFSAGVAALFMLVFQSVFNFFISSGSGQAALTMPLMAPLSDLVGVSRQISVLAFQLGDGLTNIIIPTSASLIGCLGAVKLDWGTWVRQIWRFQLGLLGLSAAAIVVAVTIGYV</sequence>
<dbReference type="RefSeq" id="WP_169931092.1">
    <property type="nucleotide sequence ID" value="NZ_PIPR01000002.1"/>
</dbReference>
<comment type="subcellular location">
    <subcellularLocation>
        <location evidence="1">Cell membrane</location>
        <topology evidence="1">Multi-pass membrane protein</topology>
    </subcellularLocation>
</comment>
<feature type="transmembrane region" description="Helical" evidence="6">
    <location>
        <begin position="472"/>
        <end position="490"/>
    </location>
</feature>
<proteinExistence type="predicted"/>
<evidence type="ECO:0000256" key="3">
    <source>
        <dbReference type="ARBA" id="ARBA00022692"/>
    </source>
</evidence>
<feature type="transmembrane region" description="Helical" evidence="6">
    <location>
        <begin position="12"/>
        <end position="31"/>
    </location>
</feature>
<comment type="caution">
    <text evidence="7">The sequence shown here is derived from an EMBL/GenBank/DDBJ whole genome shotgun (WGS) entry which is preliminary data.</text>
</comment>
<evidence type="ECO:0000313" key="7">
    <source>
        <dbReference type="EMBL" id="RUO39416.1"/>
    </source>
</evidence>
<feature type="transmembrane region" description="Helical" evidence="6">
    <location>
        <begin position="137"/>
        <end position="154"/>
    </location>
</feature>
<dbReference type="InterPro" id="IPR051679">
    <property type="entry name" value="DASS-Related_Transporters"/>
</dbReference>
<reference evidence="8" key="1">
    <citation type="journal article" date="2018" name="Front. Microbiol.">
        <title>Genome-Based Analysis Reveals the Taxonomy and Diversity of the Family Idiomarinaceae.</title>
        <authorList>
            <person name="Liu Y."/>
            <person name="Lai Q."/>
            <person name="Shao Z."/>
        </authorList>
    </citation>
    <scope>NUCLEOTIDE SEQUENCE [LARGE SCALE GENOMIC DNA]</scope>
    <source>
        <strain evidence="8">KYW314</strain>
    </source>
</reference>
<dbReference type="NCBIfam" id="NF008611">
    <property type="entry name" value="PRK11588.1"/>
    <property type="match status" value="1"/>
</dbReference>
<feature type="transmembrane region" description="Helical" evidence="6">
    <location>
        <begin position="160"/>
        <end position="179"/>
    </location>
</feature>
<accession>A0A7Z7ET33</accession>
<keyword evidence="4 6" id="KW-1133">Transmembrane helix</keyword>
<feature type="transmembrane region" description="Helical" evidence="6">
    <location>
        <begin position="301"/>
        <end position="318"/>
    </location>
</feature>
<dbReference type="PANTHER" id="PTHR43652">
    <property type="entry name" value="BASIC AMINO ACID ANTIPORTER YFCC-RELATED"/>
    <property type="match status" value="1"/>
</dbReference>
<gene>
    <name evidence="7" type="ORF">CWE22_08930</name>
</gene>
<evidence type="ECO:0000256" key="5">
    <source>
        <dbReference type="ARBA" id="ARBA00023136"/>
    </source>
</evidence>
<feature type="transmembrane region" description="Helical" evidence="6">
    <location>
        <begin position="377"/>
        <end position="400"/>
    </location>
</feature>
<evidence type="ECO:0000256" key="4">
    <source>
        <dbReference type="ARBA" id="ARBA00022989"/>
    </source>
</evidence>
<dbReference type="Proteomes" id="UP000287766">
    <property type="component" value="Unassembled WGS sequence"/>
</dbReference>
<dbReference type="Pfam" id="PF03606">
    <property type="entry name" value="DcuC"/>
    <property type="match status" value="1"/>
</dbReference>
<organism evidence="7 8">
    <name type="scientific">Pseudidiomarina aestuarii</name>
    <dbReference type="NCBI Taxonomy" id="624146"/>
    <lineage>
        <taxon>Bacteria</taxon>
        <taxon>Pseudomonadati</taxon>
        <taxon>Pseudomonadota</taxon>
        <taxon>Gammaproteobacteria</taxon>
        <taxon>Alteromonadales</taxon>
        <taxon>Idiomarinaceae</taxon>
        <taxon>Pseudidiomarina</taxon>
    </lineage>
</organism>
<feature type="transmembrane region" description="Helical" evidence="6">
    <location>
        <begin position="95"/>
        <end position="116"/>
    </location>
</feature>
<evidence type="ECO:0008006" key="9">
    <source>
        <dbReference type="Google" id="ProtNLM"/>
    </source>
</evidence>
<keyword evidence="2" id="KW-1003">Cell membrane</keyword>
<evidence type="ECO:0000256" key="6">
    <source>
        <dbReference type="SAM" id="Phobius"/>
    </source>
</evidence>
<keyword evidence="5 6" id="KW-0472">Membrane</keyword>
<feature type="transmembrane region" description="Helical" evidence="6">
    <location>
        <begin position="191"/>
        <end position="210"/>
    </location>
</feature>
<keyword evidence="3 6" id="KW-0812">Transmembrane</keyword>
<dbReference type="AlphaFoldDB" id="A0A7Z7ET33"/>
<feature type="transmembrane region" description="Helical" evidence="6">
    <location>
        <begin position="338"/>
        <end position="357"/>
    </location>
</feature>
<evidence type="ECO:0000256" key="2">
    <source>
        <dbReference type="ARBA" id="ARBA00022475"/>
    </source>
</evidence>
<dbReference type="PANTHER" id="PTHR43652:SF2">
    <property type="entry name" value="BASIC AMINO ACID ANTIPORTER YFCC-RELATED"/>
    <property type="match status" value="1"/>
</dbReference>
<dbReference type="EMBL" id="PIPR01000002">
    <property type="protein sequence ID" value="RUO39416.1"/>
    <property type="molecule type" value="Genomic_DNA"/>
</dbReference>
<evidence type="ECO:0000313" key="8">
    <source>
        <dbReference type="Proteomes" id="UP000287766"/>
    </source>
</evidence>
<protein>
    <recommendedName>
        <fullName evidence="9">Basic amino acid antiporter YfcC</fullName>
    </recommendedName>
</protein>
<keyword evidence="8" id="KW-1185">Reference proteome</keyword>
<feature type="transmembrane region" description="Helical" evidence="6">
    <location>
        <begin position="272"/>
        <end position="289"/>
    </location>
</feature>
<feature type="transmembrane region" description="Helical" evidence="6">
    <location>
        <begin position="222"/>
        <end position="241"/>
    </location>
</feature>
<dbReference type="InterPro" id="IPR018385">
    <property type="entry name" value="C4_dicarb_anaerob_car-like"/>
</dbReference>
<name>A0A7Z7ET33_9GAMM</name>
<dbReference type="GO" id="GO:0005886">
    <property type="term" value="C:plasma membrane"/>
    <property type="evidence" value="ECO:0007669"/>
    <property type="project" value="UniProtKB-SubCell"/>
</dbReference>
<evidence type="ECO:0000256" key="1">
    <source>
        <dbReference type="ARBA" id="ARBA00004651"/>
    </source>
</evidence>